<evidence type="ECO:0000313" key="14">
    <source>
        <dbReference type="EMBL" id="AHC73909.1"/>
    </source>
</evidence>
<dbReference type="SUPFAM" id="SSF52540">
    <property type="entry name" value="P-loop containing nucleoside triphosphate hydrolases"/>
    <property type="match status" value="2"/>
</dbReference>
<keyword evidence="15" id="KW-1185">Reference proteome</keyword>
<evidence type="ECO:0000256" key="7">
    <source>
        <dbReference type="ARBA" id="ARBA00022840"/>
    </source>
</evidence>
<name>V9TSL7_9PROT</name>
<dbReference type="OrthoDB" id="9776390at2"/>
<comment type="catalytic activity">
    <reaction evidence="9 10 11">
        <text>adenosine(37) in tRNA + dimethylallyl diphosphate = N(6)-dimethylallyladenosine(37) in tRNA + diphosphate</text>
        <dbReference type="Rhea" id="RHEA:26482"/>
        <dbReference type="Rhea" id="RHEA-COMP:10162"/>
        <dbReference type="Rhea" id="RHEA-COMP:10375"/>
        <dbReference type="ChEBI" id="CHEBI:33019"/>
        <dbReference type="ChEBI" id="CHEBI:57623"/>
        <dbReference type="ChEBI" id="CHEBI:74411"/>
        <dbReference type="ChEBI" id="CHEBI:74415"/>
        <dbReference type="EC" id="2.5.1.75"/>
    </reaction>
</comment>
<dbReference type="InterPro" id="IPR027417">
    <property type="entry name" value="P-loop_NTPase"/>
</dbReference>
<feature type="binding site" evidence="10">
    <location>
        <begin position="20"/>
        <end position="25"/>
    </location>
    <ligand>
        <name>substrate</name>
    </ligand>
</feature>
<feature type="region of interest" description="Interaction with substrate tRNA" evidence="10">
    <location>
        <begin position="167"/>
        <end position="171"/>
    </location>
</feature>
<feature type="region of interest" description="Interaction with substrate tRNA" evidence="10">
    <location>
        <begin position="43"/>
        <end position="46"/>
    </location>
</feature>
<dbReference type="PANTHER" id="PTHR11088:SF60">
    <property type="entry name" value="TRNA DIMETHYLALLYLTRANSFERASE"/>
    <property type="match status" value="1"/>
</dbReference>
<organism evidence="14 15">
    <name type="scientific">Candidatus Endolissoclinum faulkneri L5</name>
    <dbReference type="NCBI Taxonomy" id="1401328"/>
    <lineage>
        <taxon>Bacteria</taxon>
        <taxon>Pseudomonadati</taxon>
        <taxon>Pseudomonadota</taxon>
        <taxon>Alphaproteobacteria</taxon>
        <taxon>Rhodospirillales</taxon>
        <taxon>Rhodospirillaceae</taxon>
        <taxon>Candidatus Endolissoclinum</taxon>
    </lineage>
</organism>
<dbReference type="EMBL" id="CP006745">
    <property type="protein sequence ID" value="AHC73909.1"/>
    <property type="molecule type" value="Genomic_DNA"/>
</dbReference>
<dbReference type="GO" id="GO:0052381">
    <property type="term" value="F:tRNA dimethylallyltransferase activity"/>
    <property type="evidence" value="ECO:0007669"/>
    <property type="project" value="UniProtKB-UniRule"/>
</dbReference>
<comment type="function">
    <text evidence="2 10 12">Catalyzes the transfer of a dimethylallyl group onto the adenine at position 37 in tRNAs that read codons beginning with uridine, leading to the formation of N6-(dimethylallyl)adenosine (i(6)A).</text>
</comment>
<evidence type="ECO:0000256" key="13">
    <source>
        <dbReference type="RuleBase" id="RU003785"/>
    </source>
</evidence>
<comment type="caution">
    <text evidence="10">Lacks conserved residue(s) required for the propagation of feature annotation.</text>
</comment>
<evidence type="ECO:0000256" key="4">
    <source>
        <dbReference type="ARBA" id="ARBA00022679"/>
    </source>
</evidence>
<dbReference type="NCBIfam" id="TIGR00174">
    <property type="entry name" value="miaA"/>
    <property type="match status" value="1"/>
</dbReference>
<dbReference type="GO" id="GO:0006400">
    <property type="term" value="P:tRNA modification"/>
    <property type="evidence" value="ECO:0007669"/>
    <property type="project" value="TreeGrafter"/>
</dbReference>
<keyword evidence="7 10" id="KW-0067">ATP-binding</keyword>
<dbReference type="HAMAP" id="MF_00185">
    <property type="entry name" value="IPP_trans"/>
    <property type="match status" value="1"/>
</dbReference>
<evidence type="ECO:0000256" key="12">
    <source>
        <dbReference type="RuleBase" id="RU003784"/>
    </source>
</evidence>
<dbReference type="Pfam" id="PF01715">
    <property type="entry name" value="IPPT"/>
    <property type="match status" value="1"/>
</dbReference>
<dbReference type="HOGENOM" id="CLU_032616_0_1_5"/>
<keyword evidence="6 10" id="KW-0547">Nucleotide-binding</keyword>
<reference evidence="14 15" key="1">
    <citation type="journal article" date="2013" name="PLoS ONE">
        <title>Bacterial endosymbiosis in a chordate host: long-term co-evolution and conservation of secondary metabolism.</title>
        <authorList>
            <person name="Kwan J.C."/>
            <person name="Schmidt E.W."/>
        </authorList>
    </citation>
    <scope>NUCLEOTIDE SEQUENCE [LARGE SCALE GENOMIC DNA]</scope>
    <source>
        <strain evidence="15">faulkneri L5</strain>
    </source>
</reference>
<gene>
    <name evidence="10 14" type="primary">miaA</name>
    <name evidence="14" type="ORF">P856_702</name>
</gene>
<keyword evidence="4 10" id="KW-0808">Transferase</keyword>
<dbReference type="PANTHER" id="PTHR11088">
    <property type="entry name" value="TRNA DIMETHYLALLYLTRANSFERASE"/>
    <property type="match status" value="1"/>
</dbReference>
<keyword evidence="5 10" id="KW-0819">tRNA processing</keyword>
<comment type="subunit">
    <text evidence="10">Monomer.</text>
</comment>
<protein>
    <recommendedName>
        <fullName evidence="10">tRNA dimethylallyltransferase</fullName>
        <ecNumber evidence="10">2.5.1.75</ecNumber>
    </recommendedName>
    <alternativeName>
        <fullName evidence="10">Dimethylallyl diphosphate:tRNA dimethylallyltransferase</fullName>
        <shortName evidence="10">DMAPP:tRNA dimethylallyltransferase</shortName>
        <shortName evidence="10">DMATase</shortName>
    </alternativeName>
    <alternativeName>
        <fullName evidence="10">Isopentenyl-diphosphate:tRNA isopentenyltransferase</fullName>
        <shortName evidence="10">IPP transferase</shortName>
        <shortName evidence="10">IPPT</shortName>
        <shortName evidence="10">IPTase</shortName>
    </alternativeName>
</protein>
<evidence type="ECO:0000313" key="15">
    <source>
        <dbReference type="Proteomes" id="UP000018700"/>
    </source>
</evidence>
<dbReference type="InterPro" id="IPR018022">
    <property type="entry name" value="IPT"/>
</dbReference>
<feature type="binding site" evidence="10">
    <location>
        <begin position="18"/>
        <end position="25"/>
    </location>
    <ligand>
        <name>ATP</name>
        <dbReference type="ChEBI" id="CHEBI:30616"/>
    </ligand>
</feature>
<feature type="site" description="Interaction with substrate tRNA" evidence="10">
    <location>
        <position position="127"/>
    </location>
</feature>
<dbReference type="eggNOG" id="COG0324">
    <property type="taxonomic scope" value="Bacteria"/>
</dbReference>
<dbReference type="PATRIC" id="fig|1401328.3.peg.711"/>
<evidence type="ECO:0000256" key="3">
    <source>
        <dbReference type="ARBA" id="ARBA00005842"/>
    </source>
</evidence>
<dbReference type="STRING" id="1401328.P856_702"/>
<evidence type="ECO:0000256" key="2">
    <source>
        <dbReference type="ARBA" id="ARBA00003213"/>
    </source>
</evidence>
<keyword evidence="8 10" id="KW-0460">Magnesium</keyword>
<evidence type="ECO:0000256" key="10">
    <source>
        <dbReference type="HAMAP-Rule" id="MF_00185"/>
    </source>
</evidence>
<comment type="similarity">
    <text evidence="3 10 13">Belongs to the IPP transferase family.</text>
</comment>
<dbReference type="GO" id="GO:0005524">
    <property type="term" value="F:ATP binding"/>
    <property type="evidence" value="ECO:0007669"/>
    <property type="project" value="UniProtKB-UniRule"/>
</dbReference>
<evidence type="ECO:0000256" key="8">
    <source>
        <dbReference type="ARBA" id="ARBA00022842"/>
    </source>
</evidence>
<sequence length="320" mass="35927">MSSFIMPSSKKFLLIIAGPTSSGKTSLSIKLAQLLNGVVINADSAQVYRELRILTNRPSPLEESQVSHRLFGVLSAAKRGSVVWWRNKAVSEIDAALNAGQMPILCGGSGMYINTLIRGIARVPSIRDTVIEEAAHHYQKIGCERFKNELLALDPILGSKLKSGDSQRLQRAWAVAVSTGKPLSYWQAQPPIELRKDLIFCRVLLFPPRDVLFKSVKIRYQKMIEKGAIDEVKGLIKLGINNSLPAMRIIGVPQLINYIEAKTKLPAAIESSVTATQQYIKRQRTWFTNKFQYEIKSEKEFSASKCEQICEKIVYWLFTQ</sequence>
<feature type="site" description="Interaction with substrate tRNA" evidence="10">
    <location>
        <position position="109"/>
    </location>
</feature>
<dbReference type="KEGG" id="efk:P856_702"/>
<evidence type="ECO:0000256" key="9">
    <source>
        <dbReference type="ARBA" id="ARBA00049563"/>
    </source>
</evidence>
<dbReference type="Proteomes" id="UP000018700">
    <property type="component" value="Chromosome"/>
</dbReference>
<evidence type="ECO:0000256" key="6">
    <source>
        <dbReference type="ARBA" id="ARBA00022741"/>
    </source>
</evidence>
<dbReference type="AlphaFoldDB" id="V9TSL7"/>
<dbReference type="Gene3D" id="1.10.20.140">
    <property type="match status" value="1"/>
</dbReference>
<dbReference type="Gene3D" id="3.40.50.300">
    <property type="entry name" value="P-loop containing nucleotide triphosphate hydrolases"/>
    <property type="match status" value="1"/>
</dbReference>
<dbReference type="InterPro" id="IPR039657">
    <property type="entry name" value="Dimethylallyltransferase"/>
</dbReference>
<evidence type="ECO:0000256" key="1">
    <source>
        <dbReference type="ARBA" id="ARBA00001946"/>
    </source>
</evidence>
<proteinExistence type="inferred from homology"/>
<dbReference type="EC" id="2.5.1.75" evidence="10"/>
<evidence type="ECO:0000256" key="11">
    <source>
        <dbReference type="RuleBase" id="RU003783"/>
    </source>
</evidence>
<evidence type="ECO:0000256" key="5">
    <source>
        <dbReference type="ARBA" id="ARBA00022694"/>
    </source>
</evidence>
<comment type="cofactor">
    <cofactor evidence="1 10">
        <name>Mg(2+)</name>
        <dbReference type="ChEBI" id="CHEBI:18420"/>
    </cofactor>
</comment>
<accession>V9TSL7</accession>